<feature type="compositionally biased region" description="Basic and acidic residues" evidence="1">
    <location>
        <begin position="132"/>
        <end position="147"/>
    </location>
</feature>
<evidence type="ECO:0000313" key="3">
    <source>
        <dbReference type="Proteomes" id="UP000297814"/>
    </source>
</evidence>
<comment type="caution">
    <text evidence="2">The sequence shown here is derived from an EMBL/GenBank/DDBJ whole genome shotgun (WGS) entry which is preliminary data.</text>
</comment>
<name>A0A4Z1GJ23_9HELO</name>
<keyword evidence="3" id="KW-1185">Reference proteome</keyword>
<feature type="compositionally biased region" description="Polar residues" evidence="1">
    <location>
        <begin position="121"/>
        <end position="131"/>
    </location>
</feature>
<sequence>MPVVERIALAASVPTYLYSLVMEATKNFPHLKSLVVGADSLGARAGLYHSNELLPVARIRLPSLRVRMNQLWHSDEWKAIRAYSQIPELRIFTADEMWNTGLAQPFGPSNKPPKRRRRNLKVNTNQMPQVRQSDRIKSMKTKQYLED</sequence>
<gene>
    <name evidence="2" type="ORF">BHYA_0133g00200</name>
</gene>
<dbReference type="EMBL" id="PQXK01000133">
    <property type="protein sequence ID" value="TGO36178.1"/>
    <property type="molecule type" value="Genomic_DNA"/>
</dbReference>
<evidence type="ECO:0000256" key="1">
    <source>
        <dbReference type="SAM" id="MobiDB-lite"/>
    </source>
</evidence>
<proteinExistence type="predicted"/>
<protein>
    <submittedName>
        <fullName evidence="2">Uncharacterized protein</fullName>
    </submittedName>
</protein>
<evidence type="ECO:0000313" key="2">
    <source>
        <dbReference type="EMBL" id="TGO36178.1"/>
    </source>
</evidence>
<dbReference type="Proteomes" id="UP000297814">
    <property type="component" value="Unassembled WGS sequence"/>
</dbReference>
<accession>A0A4Z1GJ23</accession>
<dbReference type="AlphaFoldDB" id="A0A4Z1GJ23"/>
<organism evidence="2 3">
    <name type="scientific">Botrytis hyacinthi</name>
    <dbReference type="NCBI Taxonomy" id="278943"/>
    <lineage>
        <taxon>Eukaryota</taxon>
        <taxon>Fungi</taxon>
        <taxon>Dikarya</taxon>
        <taxon>Ascomycota</taxon>
        <taxon>Pezizomycotina</taxon>
        <taxon>Leotiomycetes</taxon>
        <taxon>Helotiales</taxon>
        <taxon>Sclerotiniaceae</taxon>
        <taxon>Botrytis</taxon>
    </lineage>
</organism>
<feature type="region of interest" description="Disordered" evidence="1">
    <location>
        <begin position="103"/>
        <end position="147"/>
    </location>
</feature>
<reference evidence="2 3" key="1">
    <citation type="submission" date="2017-12" db="EMBL/GenBank/DDBJ databases">
        <title>Comparative genomics of Botrytis spp.</title>
        <authorList>
            <person name="Valero-Jimenez C.A."/>
            <person name="Tapia P."/>
            <person name="Veloso J."/>
            <person name="Silva-Moreno E."/>
            <person name="Staats M."/>
            <person name="Valdes J.H."/>
            <person name="Van Kan J.A.L."/>
        </authorList>
    </citation>
    <scope>NUCLEOTIDE SEQUENCE [LARGE SCALE GENOMIC DNA]</scope>
    <source>
        <strain evidence="2 3">Bh0001</strain>
    </source>
</reference>